<evidence type="ECO:0000259" key="1">
    <source>
        <dbReference type="Pfam" id="PF01522"/>
    </source>
</evidence>
<protein>
    <submittedName>
        <fullName evidence="2">Peptidoglycan/xylan/chitin deacetylase, PgdA/CDA1 family</fullName>
    </submittedName>
</protein>
<feature type="domain" description="NodB homology" evidence="1">
    <location>
        <begin position="36"/>
        <end position="168"/>
    </location>
</feature>
<reference evidence="2" key="1">
    <citation type="submission" date="2020-11" db="EMBL/GenBank/DDBJ databases">
        <title>Carbohydrate-dependent, anaerobic sulfur respiration: A novel catabolism in halophilic archaea.</title>
        <authorList>
            <person name="Sorokin D.Y."/>
            <person name="Messina E."/>
            <person name="Smedile F."/>
            <person name="La Cono V."/>
            <person name="Hallsworth J.E."/>
            <person name="Yakimov M.M."/>
        </authorList>
    </citation>
    <scope>NUCLEOTIDE SEQUENCE</scope>
    <source>
        <strain evidence="2">AArc-S</strain>
    </source>
</reference>
<gene>
    <name evidence="2" type="ORF">AArcS_2170</name>
</gene>
<dbReference type="SUPFAM" id="SSF88713">
    <property type="entry name" value="Glycoside hydrolase/deacetylase"/>
    <property type="match status" value="1"/>
</dbReference>
<dbReference type="KEGG" id="hara:AArcS_2170"/>
<dbReference type="GeneID" id="70685547"/>
<dbReference type="InterPro" id="IPR002509">
    <property type="entry name" value="NODB_dom"/>
</dbReference>
<dbReference type="GO" id="GO:0016810">
    <property type="term" value="F:hydrolase activity, acting on carbon-nitrogen (but not peptide) bonds"/>
    <property type="evidence" value="ECO:0007669"/>
    <property type="project" value="InterPro"/>
</dbReference>
<dbReference type="RefSeq" id="WP_238477421.1">
    <property type="nucleotide sequence ID" value="NZ_CP064786.1"/>
</dbReference>
<evidence type="ECO:0000313" key="3">
    <source>
        <dbReference type="Proteomes" id="UP000663586"/>
    </source>
</evidence>
<dbReference type="GO" id="GO:0005975">
    <property type="term" value="P:carbohydrate metabolic process"/>
    <property type="evidence" value="ECO:0007669"/>
    <property type="project" value="InterPro"/>
</dbReference>
<dbReference type="Gene3D" id="3.20.20.370">
    <property type="entry name" value="Glycoside hydrolase/deacetylase"/>
    <property type="match status" value="1"/>
</dbReference>
<sequence>MAATLTISIELELGWGVHDIDEWDHLSDRGRAERMYLHRLLDLCDEVDVPITFDVVGHLFSTSCNGEHGGPAPEGWFDADPGTDVAADPLFYAPDMIEAIRSRSVDHELCTHTFSHLPAAKATDAEFLRDLVLAQHQHEEHLGERTPSLVPPRHYVPSATVMQEAGIEIVRESAPTGTTGIRRATELLFAPPPTIEPTIEDGIVRTYCSTPATLTAPALPSGQRSTHPVFRPLPVRLRQRLHARALDQATGRAIGEDGHLHLWCHLYDLANDAQFEVIAAYLRRLGDLVDRGLLDVAPMATLNERVRDRHGLVSTTAPMGNPGSEQP</sequence>
<keyword evidence="3" id="KW-1185">Reference proteome</keyword>
<accession>A0A897MTK5</accession>
<dbReference type="Proteomes" id="UP000663586">
    <property type="component" value="Chromosome"/>
</dbReference>
<dbReference type="InterPro" id="IPR011330">
    <property type="entry name" value="Glyco_hydro/deAcase_b/a-brl"/>
</dbReference>
<organism evidence="2 3">
    <name type="scientific">Natranaeroarchaeum sulfidigenes</name>
    <dbReference type="NCBI Taxonomy" id="2784880"/>
    <lineage>
        <taxon>Archaea</taxon>
        <taxon>Methanobacteriati</taxon>
        <taxon>Methanobacteriota</taxon>
        <taxon>Stenosarchaea group</taxon>
        <taxon>Halobacteria</taxon>
        <taxon>Halobacteriales</taxon>
        <taxon>Natronoarchaeaceae</taxon>
        <taxon>Natranaeroarchaeum</taxon>
    </lineage>
</organism>
<proteinExistence type="predicted"/>
<evidence type="ECO:0000313" key="2">
    <source>
        <dbReference type="EMBL" id="QSG03368.1"/>
    </source>
</evidence>
<dbReference type="Pfam" id="PF01522">
    <property type="entry name" value="Polysacc_deac_1"/>
    <property type="match status" value="1"/>
</dbReference>
<name>A0A897MTK5_9EURY</name>
<dbReference type="AlphaFoldDB" id="A0A897MTK5"/>
<dbReference type="EMBL" id="CP064786">
    <property type="protein sequence ID" value="QSG03368.1"/>
    <property type="molecule type" value="Genomic_DNA"/>
</dbReference>